<dbReference type="Pfam" id="PF02237">
    <property type="entry name" value="BPL_C"/>
    <property type="match status" value="1"/>
</dbReference>
<proteinExistence type="predicted"/>
<gene>
    <name evidence="5" type="ORF">AVDCRST_MAG07-1871</name>
</gene>
<dbReference type="PANTHER" id="PTHR12835">
    <property type="entry name" value="BIOTIN PROTEIN LIGASE"/>
    <property type="match status" value="1"/>
</dbReference>
<dbReference type="NCBIfam" id="TIGR00121">
    <property type="entry name" value="birA_ligase"/>
    <property type="match status" value="1"/>
</dbReference>
<dbReference type="InterPro" id="IPR004143">
    <property type="entry name" value="BPL_LPL_catalytic"/>
</dbReference>
<dbReference type="GO" id="GO:0005737">
    <property type="term" value="C:cytoplasm"/>
    <property type="evidence" value="ECO:0007669"/>
    <property type="project" value="TreeGrafter"/>
</dbReference>
<dbReference type="InterPro" id="IPR045864">
    <property type="entry name" value="aa-tRNA-synth_II/BPL/LPL"/>
</dbReference>
<evidence type="ECO:0000259" key="4">
    <source>
        <dbReference type="PROSITE" id="PS51733"/>
    </source>
</evidence>
<dbReference type="PANTHER" id="PTHR12835:SF5">
    <property type="entry name" value="BIOTIN--PROTEIN LIGASE"/>
    <property type="match status" value="1"/>
</dbReference>
<evidence type="ECO:0000256" key="3">
    <source>
        <dbReference type="ARBA" id="ARBA00024227"/>
    </source>
</evidence>
<dbReference type="CDD" id="cd16442">
    <property type="entry name" value="BPL"/>
    <property type="match status" value="1"/>
</dbReference>
<dbReference type="Pfam" id="PF03099">
    <property type="entry name" value="BPL_LplA_LipB"/>
    <property type="match status" value="1"/>
</dbReference>
<dbReference type="InterPro" id="IPR003142">
    <property type="entry name" value="BPL_C"/>
</dbReference>
<dbReference type="EC" id="6.3.4.15" evidence="3"/>
<name>A0A6J4LIC3_9ACTN</name>
<keyword evidence="1 5" id="KW-0436">Ligase</keyword>
<dbReference type="Gene3D" id="2.30.30.100">
    <property type="match status" value="1"/>
</dbReference>
<accession>A0A6J4LIC3</accession>
<dbReference type="PROSITE" id="PS51733">
    <property type="entry name" value="BPL_LPL_CATALYTIC"/>
    <property type="match status" value="1"/>
</dbReference>
<dbReference type="SUPFAM" id="SSF55681">
    <property type="entry name" value="Class II aaRS and biotin synthetases"/>
    <property type="match status" value="1"/>
</dbReference>
<dbReference type="EMBL" id="CADCUB010000096">
    <property type="protein sequence ID" value="CAA9332992.1"/>
    <property type="molecule type" value="Genomic_DNA"/>
</dbReference>
<dbReference type="InterPro" id="IPR004408">
    <property type="entry name" value="Biotin_CoA_COase_ligase"/>
</dbReference>
<dbReference type="GO" id="GO:0004077">
    <property type="term" value="F:biotin--[biotin carboxyl-carrier protein] ligase activity"/>
    <property type="evidence" value="ECO:0007669"/>
    <property type="project" value="UniProtKB-EC"/>
</dbReference>
<dbReference type="Gene3D" id="3.30.930.10">
    <property type="entry name" value="Bira Bifunctional Protein, Domain 2"/>
    <property type="match status" value="1"/>
</dbReference>
<reference evidence="5" key="1">
    <citation type="submission" date="2020-02" db="EMBL/GenBank/DDBJ databases">
        <authorList>
            <person name="Meier V. D."/>
        </authorList>
    </citation>
    <scope>NUCLEOTIDE SEQUENCE</scope>
    <source>
        <strain evidence="5">AVDCRST_MAG07</strain>
    </source>
</reference>
<protein>
    <recommendedName>
        <fullName evidence="3">biotin--[biotin carboxyl-carrier protein] ligase</fullName>
        <ecNumber evidence="3">6.3.4.15</ecNumber>
    </recommendedName>
</protein>
<evidence type="ECO:0000256" key="2">
    <source>
        <dbReference type="ARBA" id="ARBA00023267"/>
    </source>
</evidence>
<dbReference type="AlphaFoldDB" id="A0A6J4LIC3"/>
<evidence type="ECO:0000256" key="1">
    <source>
        <dbReference type="ARBA" id="ARBA00022598"/>
    </source>
</evidence>
<keyword evidence="2" id="KW-0092">Biotin</keyword>
<feature type="domain" description="BPL/LPL catalytic" evidence="4">
    <location>
        <begin position="21"/>
        <end position="206"/>
    </location>
</feature>
<organism evidence="5">
    <name type="scientific">uncultured Frankineae bacterium</name>
    <dbReference type="NCBI Taxonomy" id="437475"/>
    <lineage>
        <taxon>Bacteria</taxon>
        <taxon>Bacillati</taxon>
        <taxon>Actinomycetota</taxon>
        <taxon>Actinomycetes</taxon>
        <taxon>Frankiales</taxon>
        <taxon>environmental samples</taxon>
    </lineage>
</organism>
<sequence>MSTGPGAPGATAYGDLTRPPLRVRALQRALAPDGWRVEVLPAVGSTNAVVAERARAGEPAGLVVVAESQTAGRGRLARGWVSPPRAGLTLSVLVRPDLPPVRWPWLPLLAGLAVSTAVREQAEIDAVLKWPNDVLVGGRKVCGVLAEVPQTGAAVLGIGLNVTTREDELPVPTATSLALAGARTTDRDTLLRAVLRSLAAVLADADGSRAAYRERCSSLGRRVRLELPGSPAVEGVAEAVDDDGRLVVDGRAYGAGDVVHLRTTG</sequence>
<evidence type="ECO:0000313" key="5">
    <source>
        <dbReference type="EMBL" id="CAA9332992.1"/>
    </source>
</evidence>